<dbReference type="InterPro" id="IPR036271">
    <property type="entry name" value="Tet_transcr_reg_TetR-rel_C_sf"/>
</dbReference>
<accession>A0A829YNA2</accession>
<keyword evidence="3" id="KW-0804">Transcription</keyword>
<dbReference type="PROSITE" id="PS50977">
    <property type="entry name" value="HTH_TETR_2"/>
    <property type="match status" value="1"/>
</dbReference>
<keyword evidence="7" id="KW-1185">Reference proteome</keyword>
<evidence type="ECO:0000313" key="7">
    <source>
        <dbReference type="Proteomes" id="UP000445000"/>
    </source>
</evidence>
<dbReference type="Gene3D" id="1.10.357.10">
    <property type="entry name" value="Tetracycline Repressor, domain 2"/>
    <property type="match status" value="1"/>
</dbReference>
<feature type="DNA-binding region" description="H-T-H motif" evidence="4">
    <location>
        <begin position="35"/>
        <end position="54"/>
    </location>
</feature>
<evidence type="ECO:0000256" key="2">
    <source>
        <dbReference type="ARBA" id="ARBA00023125"/>
    </source>
</evidence>
<evidence type="ECO:0000313" key="6">
    <source>
        <dbReference type="EMBL" id="GFE84817.1"/>
    </source>
</evidence>
<dbReference type="PRINTS" id="PR00455">
    <property type="entry name" value="HTHTETR"/>
</dbReference>
<protein>
    <submittedName>
        <fullName evidence="6">TetR family transcriptional regulator</fullName>
    </submittedName>
</protein>
<sequence>MTEPGRRERKRQEKLDHIAQTAHRLFESHGYDAVTMEQLAVAADVAKGTLYSHFPVKEAVLAHWLHMQLEQDLEQLLPICLAEGNFKRGMRKLLDASAAGLEQHRDYMLPYLRYRFVNVGQPQAEANDARSDLVRAFLALIAAGQKSGELRDTQPAPRLALFFHFLYLAALMRWLLDPKSDLHEELAGVLDLFLKGSLKASAATGKRPSKS</sequence>
<evidence type="ECO:0000259" key="5">
    <source>
        <dbReference type="PROSITE" id="PS50977"/>
    </source>
</evidence>
<dbReference type="InterPro" id="IPR001647">
    <property type="entry name" value="HTH_TetR"/>
</dbReference>
<dbReference type="AlphaFoldDB" id="A0A829YNA2"/>
<dbReference type="Proteomes" id="UP000445000">
    <property type="component" value="Unassembled WGS sequence"/>
</dbReference>
<feature type="domain" description="HTH tetR-type" evidence="5">
    <location>
        <begin position="12"/>
        <end position="72"/>
    </location>
</feature>
<reference evidence="7" key="1">
    <citation type="submission" date="2020-01" db="EMBL/GenBank/DDBJ databases">
        <title>'Steroidobacter agaridevorans' sp. nov., agar-degrading bacteria isolated from rhizosphere soils.</title>
        <authorList>
            <person name="Ikenaga M."/>
            <person name="Kataoka M."/>
            <person name="Murouchi A."/>
            <person name="Katsuragi S."/>
            <person name="Sakai M."/>
        </authorList>
    </citation>
    <scope>NUCLEOTIDE SEQUENCE [LARGE SCALE GENOMIC DNA]</scope>
    <source>
        <strain evidence="7">YU21-B</strain>
    </source>
</reference>
<comment type="caution">
    <text evidence="6">The sequence shown here is derived from an EMBL/GenBank/DDBJ whole genome shotgun (WGS) entry which is preliminary data.</text>
</comment>
<dbReference type="PANTHER" id="PTHR30055">
    <property type="entry name" value="HTH-TYPE TRANSCRIPTIONAL REGULATOR RUTR"/>
    <property type="match status" value="1"/>
</dbReference>
<dbReference type="EMBL" id="BLJN01000011">
    <property type="protein sequence ID" value="GFE84817.1"/>
    <property type="molecule type" value="Genomic_DNA"/>
</dbReference>
<evidence type="ECO:0000256" key="3">
    <source>
        <dbReference type="ARBA" id="ARBA00023163"/>
    </source>
</evidence>
<dbReference type="PANTHER" id="PTHR30055:SF234">
    <property type="entry name" value="HTH-TYPE TRANSCRIPTIONAL REGULATOR BETI"/>
    <property type="match status" value="1"/>
</dbReference>
<keyword evidence="1" id="KW-0805">Transcription regulation</keyword>
<dbReference type="Pfam" id="PF00440">
    <property type="entry name" value="TetR_N"/>
    <property type="match status" value="1"/>
</dbReference>
<dbReference type="InterPro" id="IPR050109">
    <property type="entry name" value="HTH-type_TetR-like_transc_reg"/>
</dbReference>
<keyword evidence="2 4" id="KW-0238">DNA-binding</keyword>
<gene>
    <name evidence="6" type="ORF">GCM10011487_68170</name>
</gene>
<dbReference type="SUPFAM" id="SSF48498">
    <property type="entry name" value="Tetracyclin repressor-like, C-terminal domain"/>
    <property type="match status" value="1"/>
</dbReference>
<dbReference type="RefSeq" id="WP_161816405.1">
    <property type="nucleotide sequence ID" value="NZ_BLJN01000011.1"/>
</dbReference>
<dbReference type="GO" id="GO:0000976">
    <property type="term" value="F:transcription cis-regulatory region binding"/>
    <property type="evidence" value="ECO:0007669"/>
    <property type="project" value="TreeGrafter"/>
</dbReference>
<dbReference type="SUPFAM" id="SSF46689">
    <property type="entry name" value="Homeodomain-like"/>
    <property type="match status" value="1"/>
</dbReference>
<proteinExistence type="predicted"/>
<name>A0A829YNA2_9GAMM</name>
<evidence type="ECO:0000256" key="4">
    <source>
        <dbReference type="PROSITE-ProRule" id="PRU00335"/>
    </source>
</evidence>
<evidence type="ECO:0000256" key="1">
    <source>
        <dbReference type="ARBA" id="ARBA00023015"/>
    </source>
</evidence>
<dbReference type="GO" id="GO:0003700">
    <property type="term" value="F:DNA-binding transcription factor activity"/>
    <property type="evidence" value="ECO:0007669"/>
    <property type="project" value="TreeGrafter"/>
</dbReference>
<dbReference type="InterPro" id="IPR009057">
    <property type="entry name" value="Homeodomain-like_sf"/>
</dbReference>
<organism evidence="6 7">
    <name type="scientific">Steroidobacter agaridevorans</name>
    <dbReference type="NCBI Taxonomy" id="2695856"/>
    <lineage>
        <taxon>Bacteria</taxon>
        <taxon>Pseudomonadati</taxon>
        <taxon>Pseudomonadota</taxon>
        <taxon>Gammaproteobacteria</taxon>
        <taxon>Steroidobacterales</taxon>
        <taxon>Steroidobacteraceae</taxon>
        <taxon>Steroidobacter</taxon>
    </lineage>
</organism>